<reference evidence="2 3" key="1">
    <citation type="submission" date="2018-08" db="EMBL/GenBank/DDBJ databases">
        <title>Diversity &amp; Physiological Properties of Lignin-Decomposing Actinobacteria from Soil.</title>
        <authorList>
            <person name="Roh S.G."/>
            <person name="Kim S.B."/>
        </authorList>
    </citation>
    <scope>NUCLEOTIDE SEQUENCE [LARGE SCALE GENOMIC DNA]</scope>
    <source>
        <strain evidence="2 3">MMS17-GH009</strain>
    </source>
</reference>
<evidence type="ECO:0000313" key="2">
    <source>
        <dbReference type="EMBL" id="RGD58392.1"/>
    </source>
</evidence>
<dbReference type="PANTHER" id="PTHR42305">
    <property type="entry name" value="MEMBRANE PROTEIN RV1733C-RELATED"/>
    <property type="match status" value="1"/>
</dbReference>
<proteinExistence type="predicted"/>
<gene>
    <name evidence="2" type="ORF">DR950_11880</name>
</gene>
<dbReference type="AlphaFoldDB" id="A0A372ZSF1"/>
<feature type="transmembrane region" description="Helical" evidence="1">
    <location>
        <begin position="157"/>
        <end position="182"/>
    </location>
</feature>
<feature type="transmembrane region" description="Helical" evidence="1">
    <location>
        <begin position="43"/>
        <end position="66"/>
    </location>
</feature>
<dbReference type="RefSeq" id="WP_117486988.1">
    <property type="nucleotide sequence ID" value="NZ_QVIG01000001.1"/>
</dbReference>
<keyword evidence="1" id="KW-0812">Transmembrane</keyword>
<protein>
    <submittedName>
        <fullName evidence="2">Uncharacterized protein</fullName>
    </submittedName>
</protein>
<sequence length="218" mass="23024">MSSTPRPALPASLPRRTGRRLRRALGARHEPLARPLDRSRARAWLSAVLGAVLALALCAGGSLLLYRATAHRADADRGRLQQVDAVVSGVPDRTTATGSRFAGGYSNQVDVDADWTAPDGSPRHGTVQAPHSAVTGSRIPVWVDAAGTVSVAPADRVALAVSAACTGTGGLLVLLALLALALRLRLQALDRRAEAAWSTEWERLEPLWSGRAGHRSED</sequence>
<keyword evidence="3" id="KW-1185">Reference proteome</keyword>
<organism evidence="2 3">
    <name type="scientific">Kitasatospora xanthocidica</name>
    <dbReference type="NCBI Taxonomy" id="83382"/>
    <lineage>
        <taxon>Bacteria</taxon>
        <taxon>Bacillati</taxon>
        <taxon>Actinomycetota</taxon>
        <taxon>Actinomycetes</taxon>
        <taxon>Kitasatosporales</taxon>
        <taxon>Streptomycetaceae</taxon>
        <taxon>Kitasatospora</taxon>
    </lineage>
</organism>
<dbReference type="InterPro" id="IPR039708">
    <property type="entry name" value="MT1774/Rv1733c-like"/>
</dbReference>
<accession>A0A372ZSF1</accession>
<name>A0A372ZSF1_9ACTN</name>
<keyword evidence="1" id="KW-1133">Transmembrane helix</keyword>
<dbReference type="EMBL" id="QVIG01000001">
    <property type="protein sequence ID" value="RGD58392.1"/>
    <property type="molecule type" value="Genomic_DNA"/>
</dbReference>
<keyword evidence="1" id="KW-0472">Membrane</keyword>
<dbReference type="PANTHER" id="PTHR42305:SF1">
    <property type="entry name" value="MEMBRANE PROTEIN RV1733C-RELATED"/>
    <property type="match status" value="1"/>
</dbReference>
<evidence type="ECO:0000313" key="3">
    <source>
        <dbReference type="Proteomes" id="UP000263377"/>
    </source>
</evidence>
<evidence type="ECO:0000256" key="1">
    <source>
        <dbReference type="SAM" id="Phobius"/>
    </source>
</evidence>
<comment type="caution">
    <text evidence="2">The sequence shown here is derived from an EMBL/GenBank/DDBJ whole genome shotgun (WGS) entry which is preliminary data.</text>
</comment>
<dbReference type="Proteomes" id="UP000263377">
    <property type="component" value="Unassembled WGS sequence"/>
</dbReference>